<dbReference type="GO" id="GO:0008395">
    <property type="term" value="F:steroid hydroxylase activity"/>
    <property type="evidence" value="ECO:0007669"/>
    <property type="project" value="TreeGrafter"/>
</dbReference>
<keyword evidence="6 14" id="KW-0349">Heme</keyword>
<evidence type="ECO:0000256" key="12">
    <source>
        <dbReference type="ARBA" id="ARBA00023033"/>
    </source>
</evidence>
<dbReference type="FunFam" id="1.10.630.10:FF:000238">
    <property type="entry name" value="Cytochrome P450 2A6"/>
    <property type="match status" value="1"/>
</dbReference>
<dbReference type="PANTHER" id="PTHR24300:SF403">
    <property type="entry name" value="CYTOCHROME P450 306A1"/>
    <property type="match status" value="1"/>
</dbReference>
<dbReference type="Gene3D" id="1.10.630.10">
    <property type="entry name" value="Cytochrome P450"/>
    <property type="match status" value="1"/>
</dbReference>
<dbReference type="GO" id="GO:0020037">
    <property type="term" value="F:heme binding"/>
    <property type="evidence" value="ECO:0007669"/>
    <property type="project" value="InterPro"/>
</dbReference>
<accession>A0A1J1DVM2</accession>
<keyword evidence="15" id="KW-0812">Transmembrane</keyword>
<gene>
    <name evidence="16" type="primary">cyp306b1</name>
</gene>
<evidence type="ECO:0000256" key="11">
    <source>
        <dbReference type="ARBA" id="ARBA00023004"/>
    </source>
</evidence>
<dbReference type="PANTHER" id="PTHR24300">
    <property type="entry name" value="CYTOCHROME P450 508A4-RELATED"/>
    <property type="match status" value="1"/>
</dbReference>
<dbReference type="PRINTS" id="PR00463">
    <property type="entry name" value="EP450I"/>
</dbReference>
<comment type="similarity">
    <text evidence="5">Belongs to the cytochrome P450 family.</text>
</comment>
<sequence>MFNFNMLKTFLLNLWESFVGIPLVLCFLLYLCDLLSLLLRMLPLRFQRQVVVELEHARRYLKKFQRKLPPGPMGIPVLGHLPFIDSASPHLTLRKWSKDYGPIYRIQLGKVPVVVLSDPQLITMAFNNDNVTGKPPLYVTTGIMECCGIISVDGELWRSQRNMIIRSLDSFASRQHLVEDVGVNKLDVLLMEQVTRLLTQFDATNGHVFDVHGPVRFSVSNMMAKILFGRSYEDNDHVFNRQLDLCDKGASLVQLTNFINYFPFLRYLPDFGRPYSLLRELKTEHHEYLNDILSDRVRRSNGDSLIDLYIAEIRKDGADVHDKETGKQMSHVLADLFGGSTDTIKQTVKWALLHFMTRNDVQDKIHDELDKIVGSKRRPDFHDMGKLVYTRACIMEAQRLASVAPIGMPHWTLADMTLGGHYVAKDTMVIALQYAVHMNPNYWETPNLFIPERFLNEDKTELLKQSHFMPYSIGKRQCPGMDLADRCLYIILANILHRYNLLPPRENIEPSYRPLPGFTLSPRHYMLRAVLR</sequence>
<evidence type="ECO:0000256" key="1">
    <source>
        <dbReference type="ARBA" id="ARBA00001971"/>
    </source>
</evidence>
<comment type="cofactor">
    <cofactor evidence="1 14">
        <name>heme</name>
        <dbReference type="ChEBI" id="CHEBI:30413"/>
    </cofactor>
</comment>
<dbReference type="InterPro" id="IPR002401">
    <property type="entry name" value="Cyt_P450_E_grp-I"/>
</dbReference>
<dbReference type="AlphaFoldDB" id="A0A1J1DVM2"/>
<dbReference type="GO" id="GO:0016712">
    <property type="term" value="F:oxidoreductase activity, acting on paired donors, with incorporation or reduction of molecular oxygen, reduced flavin or flavoprotein as one donor, and incorporation of one atom of oxygen"/>
    <property type="evidence" value="ECO:0007669"/>
    <property type="project" value="TreeGrafter"/>
</dbReference>
<evidence type="ECO:0000256" key="13">
    <source>
        <dbReference type="ARBA" id="ARBA00023136"/>
    </source>
</evidence>
<dbReference type="GO" id="GO:0006805">
    <property type="term" value="P:xenobiotic metabolic process"/>
    <property type="evidence" value="ECO:0007669"/>
    <property type="project" value="TreeGrafter"/>
</dbReference>
<comment type="function">
    <text evidence="2">May be involved in the metabolism of insect hormones and in the breakdown of synthetic insecticides.</text>
</comment>
<dbReference type="SUPFAM" id="SSF48264">
    <property type="entry name" value="Cytochrome P450"/>
    <property type="match status" value="1"/>
</dbReference>
<dbReference type="GO" id="GO:0005506">
    <property type="term" value="F:iron ion binding"/>
    <property type="evidence" value="ECO:0007669"/>
    <property type="project" value="InterPro"/>
</dbReference>
<comment type="subcellular location">
    <subcellularLocation>
        <location evidence="4">Endoplasmic reticulum membrane</location>
        <topology evidence="4">Peripheral membrane protein</topology>
    </subcellularLocation>
    <subcellularLocation>
        <location evidence="3">Microsome membrane</location>
        <topology evidence="3">Peripheral membrane protein</topology>
    </subcellularLocation>
</comment>
<keyword evidence="8" id="KW-0256">Endoplasmic reticulum</keyword>
<dbReference type="Pfam" id="PF00067">
    <property type="entry name" value="p450"/>
    <property type="match status" value="1"/>
</dbReference>
<evidence type="ECO:0000256" key="7">
    <source>
        <dbReference type="ARBA" id="ARBA00022723"/>
    </source>
</evidence>
<keyword evidence="11 14" id="KW-0408">Iron</keyword>
<dbReference type="InterPro" id="IPR036396">
    <property type="entry name" value="Cyt_P450_sf"/>
</dbReference>
<evidence type="ECO:0000256" key="3">
    <source>
        <dbReference type="ARBA" id="ARBA00004174"/>
    </source>
</evidence>
<name>A0A1J1DVM2_9MYRI</name>
<evidence type="ECO:0000256" key="9">
    <source>
        <dbReference type="ARBA" id="ARBA00022848"/>
    </source>
</evidence>
<keyword evidence="9" id="KW-0492">Microsome</keyword>
<keyword evidence="13 15" id="KW-0472">Membrane</keyword>
<keyword evidence="7 14" id="KW-0479">Metal-binding</keyword>
<dbReference type="GO" id="GO:0006082">
    <property type="term" value="P:organic acid metabolic process"/>
    <property type="evidence" value="ECO:0007669"/>
    <property type="project" value="TreeGrafter"/>
</dbReference>
<dbReference type="InterPro" id="IPR050182">
    <property type="entry name" value="Cytochrome_P450_fam2"/>
</dbReference>
<evidence type="ECO:0000313" key="16">
    <source>
        <dbReference type="EMBL" id="BAV93911.1"/>
    </source>
</evidence>
<evidence type="ECO:0000256" key="2">
    <source>
        <dbReference type="ARBA" id="ARBA00003690"/>
    </source>
</evidence>
<dbReference type="PRINTS" id="PR00385">
    <property type="entry name" value="P450"/>
</dbReference>
<keyword evidence="12" id="KW-0503">Monooxygenase</keyword>
<dbReference type="GO" id="GO:0005789">
    <property type="term" value="C:endoplasmic reticulum membrane"/>
    <property type="evidence" value="ECO:0007669"/>
    <property type="project" value="UniProtKB-SubCell"/>
</dbReference>
<evidence type="ECO:0000256" key="15">
    <source>
        <dbReference type="SAM" id="Phobius"/>
    </source>
</evidence>
<proteinExistence type="evidence at transcript level"/>
<dbReference type="EMBL" id="LC125361">
    <property type="protein sequence ID" value="BAV93911.1"/>
    <property type="molecule type" value="mRNA"/>
</dbReference>
<evidence type="ECO:0000256" key="14">
    <source>
        <dbReference type="PIRSR" id="PIRSR602401-1"/>
    </source>
</evidence>
<keyword evidence="10" id="KW-0560">Oxidoreductase</keyword>
<evidence type="ECO:0000256" key="8">
    <source>
        <dbReference type="ARBA" id="ARBA00022824"/>
    </source>
</evidence>
<keyword evidence="15" id="KW-1133">Transmembrane helix</keyword>
<dbReference type="InterPro" id="IPR001128">
    <property type="entry name" value="Cyt_P450"/>
</dbReference>
<protein>
    <submittedName>
        <fullName evidence="16">Cytochrome P450 306B1</fullName>
    </submittedName>
</protein>
<evidence type="ECO:0000256" key="5">
    <source>
        <dbReference type="ARBA" id="ARBA00010617"/>
    </source>
</evidence>
<organism evidence="16">
    <name type="scientific">Chamberlinius hualienensis</name>
    <dbReference type="NCBI Taxonomy" id="1551368"/>
    <lineage>
        <taxon>Eukaryota</taxon>
        <taxon>Metazoa</taxon>
        <taxon>Ecdysozoa</taxon>
        <taxon>Arthropoda</taxon>
        <taxon>Myriapoda</taxon>
        <taxon>Diplopoda</taxon>
        <taxon>Helminthomorpha</taxon>
        <taxon>Polydesmida</taxon>
        <taxon>Paradoxosomatidae</taxon>
        <taxon>Chamberlinius</taxon>
    </lineage>
</organism>
<feature type="binding site" description="axial binding residue" evidence="14">
    <location>
        <position position="478"/>
    </location>
    <ligand>
        <name>heme</name>
        <dbReference type="ChEBI" id="CHEBI:30413"/>
    </ligand>
    <ligandPart>
        <name>Fe</name>
        <dbReference type="ChEBI" id="CHEBI:18248"/>
    </ligandPart>
</feature>
<evidence type="ECO:0000256" key="4">
    <source>
        <dbReference type="ARBA" id="ARBA00004406"/>
    </source>
</evidence>
<feature type="transmembrane region" description="Helical" evidence="15">
    <location>
        <begin position="20"/>
        <end position="39"/>
    </location>
</feature>
<evidence type="ECO:0000256" key="6">
    <source>
        <dbReference type="ARBA" id="ARBA00022617"/>
    </source>
</evidence>
<evidence type="ECO:0000256" key="10">
    <source>
        <dbReference type="ARBA" id="ARBA00023002"/>
    </source>
</evidence>
<reference evidence="16" key="1">
    <citation type="journal article" date="2017" name="FEBS Open Bio">
        <title>A novel cytochrome P450, CYP3201B1, is involved in (R)-mandelonitrile biosynthesis in a cyanogenic millipede.</title>
        <authorList>
            <person name="Yamaguchi T."/>
            <person name="Kuwahara Y."/>
            <person name="Asano Y."/>
        </authorList>
    </citation>
    <scope>NUCLEOTIDE SEQUENCE</scope>
</reference>